<dbReference type="CDD" id="cd02969">
    <property type="entry name" value="PRX_like1"/>
    <property type="match status" value="1"/>
</dbReference>
<keyword evidence="3" id="KW-1185">Reference proteome</keyword>
<reference evidence="2 3" key="1">
    <citation type="submission" date="2023-12" db="EMBL/GenBank/DDBJ databases">
        <title>Baltic Sea Cyanobacteria.</title>
        <authorList>
            <person name="Delbaje E."/>
            <person name="Fewer D.P."/>
            <person name="Shishido T.K."/>
        </authorList>
    </citation>
    <scope>NUCLEOTIDE SEQUENCE [LARGE SCALE GENOMIC DNA]</scope>
    <source>
        <strain evidence="2 3">UHCC-0300</strain>
    </source>
</reference>
<proteinExistence type="predicted"/>
<dbReference type="Gene3D" id="3.40.30.10">
    <property type="entry name" value="Glutaredoxin"/>
    <property type="match status" value="1"/>
</dbReference>
<dbReference type="SUPFAM" id="SSF52833">
    <property type="entry name" value="Thioredoxin-like"/>
    <property type="match status" value="1"/>
</dbReference>
<dbReference type="Proteomes" id="UP001302120">
    <property type="component" value="Unassembled WGS sequence"/>
</dbReference>
<organism evidence="2 3">
    <name type="scientific">Nodularia harveyana UHCC-0300</name>
    <dbReference type="NCBI Taxonomy" id="2974287"/>
    <lineage>
        <taxon>Bacteria</taxon>
        <taxon>Bacillati</taxon>
        <taxon>Cyanobacteriota</taxon>
        <taxon>Cyanophyceae</taxon>
        <taxon>Nostocales</taxon>
        <taxon>Nodulariaceae</taxon>
        <taxon>Nodularia</taxon>
    </lineage>
</organism>
<evidence type="ECO:0000259" key="1">
    <source>
        <dbReference type="PROSITE" id="PS51352"/>
    </source>
</evidence>
<dbReference type="InterPro" id="IPR047262">
    <property type="entry name" value="PRX-like1"/>
</dbReference>
<dbReference type="InterPro" id="IPR036249">
    <property type="entry name" value="Thioredoxin-like_sf"/>
</dbReference>
<dbReference type="PANTHER" id="PTHR43640:SF1">
    <property type="entry name" value="THIOREDOXIN-DEPENDENT PEROXIREDOXIN"/>
    <property type="match status" value="1"/>
</dbReference>
<dbReference type="PANTHER" id="PTHR43640">
    <property type="entry name" value="OS07G0260300 PROTEIN"/>
    <property type="match status" value="1"/>
</dbReference>
<comment type="caution">
    <text evidence="2">The sequence shown here is derived from an EMBL/GenBank/DDBJ whole genome shotgun (WGS) entry which is preliminary data.</text>
</comment>
<dbReference type="InterPro" id="IPR000866">
    <property type="entry name" value="AhpC/TSA"/>
</dbReference>
<sequence length="193" mass="20931">MVLTASTMLPLGTQAPDFHLPEVVSGETISLASFAGKKALLVMFICQHCPFVKHIQTELALLGKDYDGSDLGIVAISANDAEKYPDDAPDSLKAMAIELDFKFPFCHDATQETAKTYTAACTPDFFVFDAERKLAYRGQLDDSRPSNGKPVTGADLRRAIAAVLASQPITEEQKPSIGCNIKWKPGNEPSYFG</sequence>
<dbReference type="Pfam" id="PF00578">
    <property type="entry name" value="AhpC-TSA"/>
    <property type="match status" value="1"/>
</dbReference>
<dbReference type="PROSITE" id="PS51352">
    <property type="entry name" value="THIOREDOXIN_2"/>
    <property type="match status" value="1"/>
</dbReference>
<protein>
    <submittedName>
        <fullName evidence="2">Thioredoxin family protein</fullName>
    </submittedName>
</protein>
<name>A0ABU5UIK9_9CYAN</name>
<accession>A0ABU5UIK9</accession>
<dbReference type="RefSeq" id="WP_323197702.1">
    <property type="nucleotide sequence ID" value="NZ_JAYGHG010000042.1"/>
</dbReference>
<dbReference type="EMBL" id="JAYGHG010000042">
    <property type="protein sequence ID" value="MEA5583403.1"/>
    <property type="molecule type" value="Genomic_DNA"/>
</dbReference>
<evidence type="ECO:0000313" key="2">
    <source>
        <dbReference type="EMBL" id="MEA5583403.1"/>
    </source>
</evidence>
<gene>
    <name evidence="2" type="ORF">VB620_18920</name>
</gene>
<feature type="domain" description="Thioredoxin" evidence="1">
    <location>
        <begin position="9"/>
        <end position="165"/>
    </location>
</feature>
<evidence type="ECO:0000313" key="3">
    <source>
        <dbReference type="Proteomes" id="UP001302120"/>
    </source>
</evidence>
<dbReference type="InterPro" id="IPR013766">
    <property type="entry name" value="Thioredoxin_domain"/>
</dbReference>